<protein>
    <submittedName>
        <fullName evidence="2">Uncharacterized protein</fullName>
    </submittedName>
</protein>
<keyword evidence="3" id="KW-1185">Reference proteome</keyword>
<evidence type="ECO:0000256" key="1">
    <source>
        <dbReference type="SAM" id="MobiDB-lite"/>
    </source>
</evidence>
<name>A0A8J5CPE4_CHIOP</name>
<evidence type="ECO:0000313" key="3">
    <source>
        <dbReference type="Proteomes" id="UP000770661"/>
    </source>
</evidence>
<evidence type="ECO:0000313" key="2">
    <source>
        <dbReference type="EMBL" id="KAG0717784.1"/>
    </source>
</evidence>
<gene>
    <name evidence="2" type="ORF">GWK47_053731</name>
</gene>
<dbReference type="Proteomes" id="UP000770661">
    <property type="component" value="Unassembled WGS sequence"/>
</dbReference>
<proteinExistence type="predicted"/>
<comment type="caution">
    <text evidence="2">The sequence shown here is derived from an EMBL/GenBank/DDBJ whole genome shotgun (WGS) entry which is preliminary data.</text>
</comment>
<sequence>MTHGLPAAHHTTRGTGGRGERRAPHRQTLASGRRGREGARKVEELCEVTHCSPPPMNLLSDSNAPSSLDSVREEAAPILSGAWRRQYKLYRYITCIVRRAMRRMSRRHTKTIVAKRLPVNGLVNSAFFSDTQISASSMHRSPLSISISTSHRALQVNSNSFPLSQESLQYQIPTHSGAFHRIAQRCGDTLDPCLWS</sequence>
<reference evidence="2" key="1">
    <citation type="submission" date="2020-07" db="EMBL/GenBank/DDBJ databases">
        <title>The High-quality genome of the commercially important snow crab, Chionoecetes opilio.</title>
        <authorList>
            <person name="Jeong J.-H."/>
            <person name="Ryu S."/>
        </authorList>
    </citation>
    <scope>NUCLEOTIDE SEQUENCE</scope>
    <source>
        <strain evidence="2">MADBK_172401_WGS</strain>
        <tissue evidence="2">Digestive gland</tissue>
    </source>
</reference>
<accession>A0A8J5CPE4</accession>
<dbReference type="EMBL" id="JACEEZ010017083">
    <property type="protein sequence ID" value="KAG0717784.1"/>
    <property type="molecule type" value="Genomic_DNA"/>
</dbReference>
<dbReference type="AlphaFoldDB" id="A0A8J5CPE4"/>
<feature type="region of interest" description="Disordered" evidence="1">
    <location>
        <begin position="1"/>
        <end position="39"/>
    </location>
</feature>
<organism evidence="2 3">
    <name type="scientific">Chionoecetes opilio</name>
    <name type="common">Atlantic snow crab</name>
    <name type="synonym">Cancer opilio</name>
    <dbReference type="NCBI Taxonomy" id="41210"/>
    <lineage>
        <taxon>Eukaryota</taxon>
        <taxon>Metazoa</taxon>
        <taxon>Ecdysozoa</taxon>
        <taxon>Arthropoda</taxon>
        <taxon>Crustacea</taxon>
        <taxon>Multicrustacea</taxon>
        <taxon>Malacostraca</taxon>
        <taxon>Eumalacostraca</taxon>
        <taxon>Eucarida</taxon>
        <taxon>Decapoda</taxon>
        <taxon>Pleocyemata</taxon>
        <taxon>Brachyura</taxon>
        <taxon>Eubrachyura</taxon>
        <taxon>Majoidea</taxon>
        <taxon>Majidae</taxon>
        <taxon>Chionoecetes</taxon>
    </lineage>
</organism>